<sequence>MSLPIDTVRSKVELRRGATSISTENGQLANYVCVDVRGRDLGGYVADARRAVAEQVTLPPGYTIGWNGQFEYLQRAEARIKIVVPVTLIIIF</sequence>
<dbReference type="Pfam" id="PF00873">
    <property type="entry name" value="ACR_tran"/>
    <property type="match status" value="1"/>
</dbReference>
<comment type="caution">
    <text evidence="1">The sequence shown here is derived from an EMBL/GenBank/DDBJ whole genome shotgun (WGS) entry which is preliminary data.</text>
</comment>
<organism evidence="1 2">
    <name type="scientific">Pseudorhizobium flavum</name>
    <dbReference type="NCBI Taxonomy" id="1335061"/>
    <lineage>
        <taxon>Bacteria</taxon>
        <taxon>Pseudomonadati</taxon>
        <taxon>Pseudomonadota</taxon>
        <taxon>Alphaproteobacteria</taxon>
        <taxon>Hyphomicrobiales</taxon>
        <taxon>Rhizobiaceae</taxon>
        <taxon>Rhizobium/Agrobacterium group</taxon>
        <taxon>Pseudorhizobium</taxon>
    </lineage>
</organism>
<dbReference type="EMBL" id="JACHEJ010000014">
    <property type="protein sequence ID" value="MBB6181841.1"/>
    <property type="molecule type" value="Genomic_DNA"/>
</dbReference>
<dbReference type="GO" id="GO:0042910">
    <property type="term" value="F:xenobiotic transmembrane transporter activity"/>
    <property type="evidence" value="ECO:0007669"/>
    <property type="project" value="TreeGrafter"/>
</dbReference>
<dbReference type="InterPro" id="IPR001036">
    <property type="entry name" value="Acrflvin-R"/>
</dbReference>
<reference evidence="1 2" key="1">
    <citation type="submission" date="2020-08" db="EMBL/GenBank/DDBJ databases">
        <title>Genomic Encyclopedia of Type Strains, Phase IV (KMG-IV): sequencing the most valuable type-strain genomes for metagenomic binning, comparative biology and taxonomic classification.</title>
        <authorList>
            <person name="Goeker M."/>
        </authorList>
    </citation>
    <scope>NUCLEOTIDE SEQUENCE [LARGE SCALE GENOMIC DNA]</scope>
    <source>
        <strain evidence="1 2">DSM 102134</strain>
    </source>
</reference>
<keyword evidence="2" id="KW-1185">Reference proteome</keyword>
<proteinExistence type="predicted"/>
<dbReference type="InterPro" id="IPR027463">
    <property type="entry name" value="AcrB_DN_DC_subdom"/>
</dbReference>
<protein>
    <submittedName>
        <fullName evidence="1">Cu(I)/Ag(I) efflux system membrane protein CusA/SilA</fullName>
    </submittedName>
</protein>
<dbReference type="Gene3D" id="3.30.70.1440">
    <property type="entry name" value="Multidrug efflux transporter AcrB pore domain"/>
    <property type="match status" value="1"/>
</dbReference>
<evidence type="ECO:0000313" key="2">
    <source>
        <dbReference type="Proteomes" id="UP000535501"/>
    </source>
</evidence>
<dbReference type="Gene3D" id="3.30.2090.10">
    <property type="entry name" value="Multidrug efflux transporter AcrB TolC docking domain, DN and DC subdomains"/>
    <property type="match status" value="1"/>
</dbReference>
<gene>
    <name evidence="1" type="ORF">HNQ75_003829</name>
</gene>
<accession>A0A7W9Z3F5</accession>
<name>A0A7W9Z3F5_9HYPH</name>
<dbReference type="PANTHER" id="PTHR32063">
    <property type="match status" value="1"/>
</dbReference>
<dbReference type="Proteomes" id="UP000535501">
    <property type="component" value="Unassembled WGS sequence"/>
</dbReference>
<dbReference type="PANTHER" id="PTHR32063:SF19">
    <property type="entry name" value="CATION EFFLUX SYSTEM PROTEIN CUSA"/>
    <property type="match status" value="1"/>
</dbReference>
<dbReference type="GO" id="GO:0005886">
    <property type="term" value="C:plasma membrane"/>
    <property type="evidence" value="ECO:0007669"/>
    <property type="project" value="TreeGrafter"/>
</dbReference>
<dbReference type="AlphaFoldDB" id="A0A7W9Z3F5"/>
<dbReference type="Gene3D" id="1.20.1640.10">
    <property type="entry name" value="Multidrug efflux transporter AcrB transmembrane domain"/>
    <property type="match status" value="1"/>
</dbReference>
<evidence type="ECO:0000313" key="1">
    <source>
        <dbReference type="EMBL" id="MBB6181841.1"/>
    </source>
</evidence>
<dbReference type="SUPFAM" id="SSF82866">
    <property type="entry name" value="Multidrug efflux transporter AcrB transmembrane domain"/>
    <property type="match status" value="1"/>
</dbReference>